<feature type="binding site" evidence="1">
    <location>
        <position position="330"/>
    </location>
    <ligand>
        <name>Zn(2+)</name>
        <dbReference type="ChEBI" id="CHEBI:29105"/>
    </ligand>
</feature>
<dbReference type="GO" id="GO:0031179">
    <property type="term" value="P:peptide modification"/>
    <property type="evidence" value="ECO:0007669"/>
    <property type="project" value="InterPro"/>
</dbReference>
<gene>
    <name evidence="2" type="ORF">SALB_07323</name>
</gene>
<dbReference type="AlphaFoldDB" id="A0A401RAC2"/>
<feature type="binding site" evidence="1">
    <location>
        <position position="331"/>
    </location>
    <ligand>
        <name>Zn(2+)</name>
        <dbReference type="ChEBI" id="CHEBI:29105"/>
    </ligand>
</feature>
<dbReference type="Gene3D" id="1.50.10.20">
    <property type="match status" value="1"/>
</dbReference>
<evidence type="ECO:0000313" key="3">
    <source>
        <dbReference type="Proteomes" id="UP000288351"/>
    </source>
</evidence>
<comment type="caution">
    <text evidence="2">The sequence shown here is derived from an EMBL/GenBank/DDBJ whole genome shotgun (WGS) entry which is preliminary data.</text>
</comment>
<dbReference type="InterPro" id="IPR033889">
    <property type="entry name" value="LanC"/>
</dbReference>
<evidence type="ECO:0000256" key="1">
    <source>
        <dbReference type="PIRSR" id="PIRSR607822-1"/>
    </source>
</evidence>
<protein>
    <recommendedName>
        <fullName evidence="4">Lanthionine synthetase</fullName>
    </recommendedName>
</protein>
<dbReference type="SMART" id="SM01260">
    <property type="entry name" value="LANC_like"/>
    <property type="match status" value="1"/>
</dbReference>
<dbReference type="PRINTS" id="PR01950">
    <property type="entry name" value="LANCSUPER"/>
</dbReference>
<dbReference type="EMBL" id="BHXC01000007">
    <property type="protein sequence ID" value="GCB94523.1"/>
    <property type="molecule type" value="Genomic_DNA"/>
</dbReference>
<dbReference type="Proteomes" id="UP000288351">
    <property type="component" value="Unassembled WGS sequence"/>
</dbReference>
<name>A0A401RAC2_STRNR</name>
<dbReference type="CDD" id="cd04793">
    <property type="entry name" value="LanC"/>
    <property type="match status" value="1"/>
</dbReference>
<reference evidence="2 3" key="1">
    <citation type="journal article" date="2019" name="Microbiol. Resour. Announc.">
        <title>Draft Genome Sequence of the Most Traditional epsilon-Poly-l-Lysine Producer, Streptomyces albulus NBRC14147.</title>
        <authorList>
            <person name="Yamanaka K."/>
            <person name="Hamano Y."/>
        </authorList>
    </citation>
    <scope>NUCLEOTIDE SEQUENCE [LARGE SCALE GENOMIC DNA]</scope>
    <source>
        <strain evidence="2 3">NBRC 14147</strain>
    </source>
</reference>
<proteinExistence type="predicted"/>
<dbReference type="GO" id="GO:0046872">
    <property type="term" value="F:metal ion binding"/>
    <property type="evidence" value="ECO:0007669"/>
    <property type="project" value="UniProtKB-KW"/>
</dbReference>
<evidence type="ECO:0000313" key="2">
    <source>
        <dbReference type="EMBL" id="GCB94523.1"/>
    </source>
</evidence>
<keyword evidence="1" id="KW-0479">Metal-binding</keyword>
<organism evidence="2 3">
    <name type="scientific">Streptomyces noursei</name>
    <name type="common">Streptomyces albulus</name>
    <dbReference type="NCBI Taxonomy" id="1971"/>
    <lineage>
        <taxon>Bacteria</taxon>
        <taxon>Bacillati</taxon>
        <taxon>Actinomycetota</taxon>
        <taxon>Actinomycetes</taxon>
        <taxon>Kitasatosporales</taxon>
        <taxon>Streptomycetaceae</taxon>
        <taxon>Streptomyces</taxon>
    </lineage>
</organism>
<dbReference type="RefSeq" id="WP_016571593.1">
    <property type="nucleotide sequence ID" value="NZ_BHXC01000007.1"/>
</dbReference>
<feature type="binding site" evidence="1">
    <location>
        <position position="281"/>
    </location>
    <ligand>
        <name>Zn(2+)</name>
        <dbReference type="ChEBI" id="CHEBI:29105"/>
    </ligand>
</feature>
<dbReference type="InterPro" id="IPR007822">
    <property type="entry name" value="LANC-like"/>
</dbReference>
<dbReference type="PRINTS" id="PR01955">
    <property type="entry name" value="LANCFRANKIA"/>
</dbReference>
<dbReference type="SUPFAM" id="SSF158745">
    <property type="entry name" value="LanC-like"/>
    <property type="match status" value="1"/>
</dbReference>
<accession>A0A401RAC2</accession>
<dbReference type="Pfam" id="PF05147">
    <property type="entry name" value="LANC_like"/>
    <property type="match status" value="1"/>
</dbReference>
<evidence type="ECO:0008006" key="4">
    <source>
        <dbReference type="Google" id="ProtNLM"/>
    </source>
</evidence>
<keyword evidence="1" id="KW-0862">Zinc</keyword>
<sequence>MTTKAQAAHIASRCATVLSGPRPGQNFEGQSLADGAAGIALLHIERAQARTGPWKLAHRWINHAAAGELDATDTAGLFRGVPALAFVLLNTVPHGRFHELYRTAWEKLHHHVTTLAHQRTERALARIHRGELTTFAEYDLFCGLTGIGAYLLRADPTSSALEQVLRYLVALTHPVAINGHRLPGWWVAHDPNRGTSAEFAQGHANLGVAHGITGPLLLLAQALRRGVSVDGQHEAIDAICSHLDAWRQDGERGPWWPLHLTLDEFSSGRTHQRGAGRPSWCYGTPGIARAGQLAGIALGDRGLQHMYEVALYLSLTDPEQLALIRDTSLCHGWAGVYQTTARAAHDSPYPHLRQLLPRLGETLTTHLRTTADHNAGLLTGNAGCALALSSLTTGAPITQTGWDACLLID</sequence>